<dbReference type="FunFam" id="3.40.50.720:FF:000084">
    <property type="entry name" value="Short-chain dehydrogenase reductase"/>
    <property type="match status" value="1"/>
</dbReference>
<dbReference type="Pfam" id="PF13561">
    <property type="entry name" value="adh_short_C2"/>
    <property type="match status" value="1"/>
</dbReference>
<protein>
    <submittedName>
        <fullName evidence="4">Uncharacterized protein</fullName>
    </submittedName>
</protein>
<keyword evidence="2" id="KW-0521">NADP</keyword>
<comment type="similarity">
    <text evidence="1">Belongs to the short-chain dehydrogenases/reductases (SDR) family.</text>
</comment>
<dbReference type="RefSeq" id="XP_022457233.1">
    <property type="nucleotide sequence ID" value="XM_022605801.1"/>
</dbReference>
<accession>W6MH14</accession>
<keyword evidence="3" id="KW-0560">Oxidoreductase</keyword>
<evidence type="ECO:0000313" key="4">
    <source>
        <dbReference type="EMBL" id="CDK25221.1"/>
    </source>
</evidence>
<dbReference type="Gene3D" id="3.40.50.720">
    <property type="entry name" value="NAD(P)-binding Rossmann-like Domain"/>
    <property type="match status" value="1"/>
</dbReference>
<sequence length="253" mass="27108">MVANISLKGKTAIVTGGTKNLGAQTAEELASYGANLLLHYHSESEKANGEKLVNSLSSKYGVKVVLFQGDLSDEKTTASLFETVKEAFGSYDIAINNAGMVLKKPLAEISLSEYDKMFSINTRASFLFLRGVANTINEDGNVVMLVTSLLAAYTPYYSIYQAAKAAVEHMVKGLSKELQSKGISVNAVAPGPMDTPFLYGQETPEAIEYLKSAGGKGRLTKVEDIVPIVRFLVTEGGWISGQTIFANGGFTAR</sequence>
<dbReference type="AlphaFoldDB" id="W6MH14"/>
<reference evidence="4" key="2">
    <citation type="submission" date="2014-02" db="EMBL/GenBank/DDBJ databases">
        <title>Complete DNA sequence of /Kuraishia capsulata/ illustrates novel genomic features among budding yeasts (/Saccharomycotina/).</title>
        <authorList>
            <person name="Morales L."/>
            <person name="Noel B."/>
            <person name="Porcel B."/>
            <person name="Marcet-Houben M."/>
            <person name="Hullo M-F."/>
            <person name="Sacerdot C."/>
            <person name="Tekaia F."/>
            <person name="Leh-Louis V."/>
            <person name="Despons L."/>
            <person name="Khanna V."/>
            <person name="Aury J-M."/>
            <person name="Barbe V."/>
            <person name="Couloux A."/>
            <person name="Labadie K."/>
            <person name="Pelletier E."/>
            <person name="Souciet J-L."/>
            <person name="Boekhout T."/>
            <person name="Gabaldon T."/>
            <person name="Wincker P."/>
            <person name="Dujon B."/>
        </authorList>
    </citation>
    <scope>NUCLEOTIDE SEQUENCE</scope>
    <source>
        <strain evidence="4">CBS 1993</strain>
    </source>
</reference>
<dbReference type="GeneID" id="34518621"/>
<reference evidence="4" key="1">
    <citation type="submission" date="2013-12" db="EMBL/GenBank/DDBJ databases">
        <authorList>
            <person name="Genoscope - CEA"/>
        </authorList>
    </citation>
    <scope>NUCLEOTIDE SEQUENCE</scope>
    <source>
        <strain evidence="4">CBS 1993</strain>
    </source>
</reference>
<dbReference type="PRINTS" id="PR00081">
    <property type="entry name" value="GDHRDH"/>
</dbReference>
<keyword evidence="5" id="KW-1185">Reference proteome</keyword>
<dbReference type="PANTHER" id="PTHR48107">
    <property type="entry name" value="NADPH-DEPENDENT ALDEHYDE REDUCTASE-LIKE PROTEIN, CHLOROPLASTIC-RELATED"/>
    <property type="match status" value="1"/>
</dbReference>
<proteinExistence type="inferred from homology"/>
<evidence type="ECO:0000313" key="5">
    <source>
        <dbReference type="Proteomes" id="UP000019384"/>
    </source>
</evidence>
<dbReference type="PANTHER" id="PTHR48107:SF7">
    <property type="entry name" value="RE15974P"/>
    <property type="match status" value="1"/>
</dbReference>
<dbReference type="InterPro" id="IPR002347">
    <property type="entry name" value="SDR_fam"/>
</dbReference>
<dbReference type="GO" id="GO:0016614">
    <property type="term" value="F:oxidoreductase activity, acting on CH-OH group of donors"/>
    <property type="evidence" value="ECO:0007669"/>
    <property type="project" value="UniProtKB-ARBA"/>
</dbReference>
<dbReference type="EMBL" id="HG793125">
    <property type="protein sequence ID" value="CDK25221.1"/>
    <property type="molecule type" value="Genomic_DNA"/>
</dbReference>
<dbReference type="SUPFAM" id="SSF51735">
    <property type="entry name" value="NAD(P)-binding Rossmann-fold domains"/>
    <property type="match status" value="1"/>
</dbReference>
<dbReference type="OrthoDB" id="47007at2759"/>
<evidence type="ECO:0000256" key="1">
    <source>
        <dbReference type="ARBA" id="ARBA00006484"/>
    </source>
</evidence>
<evidence type="ECO:0000256" key="3">
    <source>
        <dbReference type="ARBA" id="ARBA00023002"/>
    </source>
</evidence>
<dbReference type="Proteomes" id="UP000019384">
    <property type="component" value="Unassembled WGS sequence"/>
</dbReference>
<dbReference type="STRING" id="1382522.W6MH14"/>
<dbReference type="InterPro" id="IPR036291">
    <property type="entry name" value="NAD(P)-bd_dom_sf"/>
</dbReference>
<dbReference type="HOGENOM" id="CLU_010194_1_3_1"/>
<organism evidence="4 5">
    <name type="scientific">Kuraishia capsulata CBS 1993</name>
    <dbReference type="NCBI Taxonomy" id="1382522"/>
    <lineage>
        <taxon>Eukaryota</taxon>
        <taxon>Fungi</taxon>
        <taxon>Dikarya</taxon>
        <taxon>Ascomycota</taxon>
        <taxon>Saccharomycotina</taxon>
        <taxon>Pichiomycetes</taxon>
        <taxon>Pichiales</taxon>
        <taxon>Pichiaceae</taxon>
        <taxon>Kuraishia</taxon>
    </lineage>
</organism>
<evidence type="ECO:0000256" key="2">
    <source>
        <dbReference type="ARBA" id="ARBA00022857"/>
    </source>
</evidence>
<dbReference type="NCBIfam" id="NF009385">
    <property type="entry name" value="PRK12744.1"/>
    <property type="match status" value="1"/>
</dbReference>
<dbReference type="PRINTS" id="PR00080">
    <property type="entry name" value="SDRFAMILY"/>
</dbReference>
<gene>
    <name evidence="4" type="ORF">KUCA_T00001188001</name>
</gene>
<name>W6MH14_9ASCO</name>